<reference evidence="2" key="1">
    <citation type="journal article" date="2020" name="mSystems">
        <title>Genome- and Community-Level Interaction Insights into Carbon Utilization and Element Cycling Functions of Hydrothermarchaeota in Hydrothermal Sediment.</title>
        <authorList>
            <person name="Zhou Z."/>
            <person name="Liu Y."/>
            <person name="Xu W."/>
            <person name="Pan J."/>
            <person name="Luo Z.H."/>
            <person name="Li M."/>
        </authorList>
    </citation>
    <scope>NUCLEOTIDE SEQUENCE [LARGE SCALE GENOMIC DNA]</scope>
    <source>
        <strain evidence="2">SpSt-906</strain>
    </source>
</reference>
<comment type="caution">
    <text evidence="2">The sequence shown here is derived from an EMBL/GenBank/DDBJ whole genome shotgun (WGS) entry which is preliminary data.</text>
</comment>
<proteinExistence type="predicted"/>
<organism evidence="2">
    <name type="scientific">candidate division WOR-3 bacterium</name>
    <dbReference type="NCBI Taxonomy" id="2052148"/>
    <lineage>
        <taxon>Bacteria</taxon>
        <taxon>Bacteria division WOR-3</taxon>
    </lineage>
</organism>
<dbReference type="AlphaFoldDB" id="A0A7C3UZR8"/>
<feature type="region of interest" description="Disordered" evidence="1">
    <location>
        <begin position="43"/>
        <end position="92"/>
    </location>
</feature>
<gene>
    <name evidence="2" type="ORF">ENX07_07775</name>
</gene>
<dbReference type="EMBL" id="DTMQ01000047">
    <property type="protein sequence ID" value="HGE99946.1"/>
    <property type="molecule type" value="Genomic_DNA"/>
</dbReference>
<evidence type="ECO:0000256" key="1">
    <source>
        <dbReference type="SAM" id="MobiDB-lite"/>
    </source>
</evidence>
<protein>
    <submittedName>
        <fullName evidence="2">Uncharacterized protein</fullName>
    </submittedName>
</protein>
<evidence type="ECO:0000313" key="2">
    <source>
        <dbReference type="EMBL" id="HGE99946.1"/>
    </source>
</evidence>
<name>A0A7C3UZR8_UNCW3</name>
<sequence length="172" mass="20374">MRRGIILLIIVVVLIFLGYRVLSKPGRRPAATRKTTDTLAAGRRVGRRAGTLERRRTSREERRLERKRKREERKRLREERKRRRMEERMRKRAIRQRKGRKYGYNILQAIFYSEGGSYVIIDGKTYKVGDEISGRKIVRIEKERIIIEYHGEQKPVKVGESLTPISASIRGR</sequence>
<accession>A0A7C3UZR8</accession>
<feature type="compositionally biased region" description="Basic and acidic residues" evidence="1">
    <location>
        <begin position="50"/>
        <end position="64"/>
    </location>
</feature>
<feature type="compositionally biased region" description="Basic and acidic residues" evidence="1">
    <location>
        <begin position="73"/>
        <end position="89"/>
    </location>
</feature>